<dbReference type="KEGG" id="xak:KIMC2_01000"/>
<dbReference type="RefSeq" id="WP_317696941.1">
    <property type="nucleotide sequence ID" value="NZ_AP026801.1"/>
</dbReference>
<dbReference type="InterPro" id="IPR051556">
    <property type="entry name" value="N-term/lysine_N-AcTrnsfr"/>
</dbReference>
<dbReference type="Gene3D" id="3.40.630.30">
    <property type="match status" value="1"/>
</dbReference>
<dbReference type="EMBL" id="AP026801">
    <property type="protein sequence ID" value="BDR55538.1"/>
    <property type="molecule type" value="Genomic_DNA"/>
</dbReference>
<accession>A0AAU9DL76</accession>
<dbReference type="PROSITE" id="PS51186">
    <property type="entry name" value="GNAT"/>
    <property type="match status" value="1"/>
</dbReference>
<dbReference type="PANTHER" id="PTHR42919">
    <property type="entry name" value="N-ALPHA-ACETYLTRANSFERASE"/>
    <property type="match status" value="1"/>
</dbReference>
<sequence length="155" mass="17808">MKIRNYRNDDADFLKEMLLTAIYNPDETTDPKVLLEPELKVYYQDFGTGVYDYGQVMTTNSGARIGMIWCRLIHGYGFFRSDIPELAIAIKEEYHGHGYGTILLENFLKLAKDHNFTGLSLSVDERNKPALSIYEKAGFQKVSQHQDTLIMSLLF</sequence>
<dbReference type="CDD" id="cd04301">
    <property type="entry name" value="NAT_SF"/>
    <property type="match status" value="1"/>
</dbReference>
<name>A0AAU9DL76_9LACO</name>
<evidence type="ECO:0000259" key="3">
    <source>
        <dbReference type="PROSITE" id="PS51186"/>
    </source>
</evidence>
<evidence type="ECO:0000256" key="2">
    <source>
        <dbReference type="ARBA" id="ARBA00023315"/>
    </source>
</evidence>
<gene>
    <name evidence="4" type="ORF">KIMC2_01000</name>
</gene>
<dbReference type="PANTHER" id="PTHR42919:SF8">
    <property type="entry name" value="N-ALPHA-ACETYLTRANSFERASE 50"/>
    <property type="match status" value="1"/>
</dbReference>
<dbReference type="GO" id="GO:0016747">
    <property type="term" value="F:acyltransferase activity, transferring groups other than amino-acyl groups"/>
    <property type="evidence" value="ECO:0007669"/>
    <property type="project" value="InterPro"/>
</dbReference>
<dbReference type="SUPFAM" id="SSF55729">
    <property type="entry name" value="Acyl-CoA N-acyltransferases (Nat)"/>
    <property type="match status" value="1"/>
</dbReference>
<keyword evidence="5" id="KW-1185">Reference proteome</keyword>
<keyword evidence="1" id="KW-0808">Transferase</keyword>
<feature type="domain" description="N-acetyltransferase" evidence="3">
    <location>
        <begin position="1"/>
        <end position="155"/>
    </location>
</feature>
<protein>
    <submittedName>
        <fullName evidence="4">N-acetyltransferase</fullName>
    </submittedName>
</protein>
<organism evidence="4 5">
    <name type="scientific">Xylocopilactobacillus apis</name>
    <dbReference type="NCBI Taxonomy" id="2932183"/>
    <lineage>
        <taxon>Bacteria</taxon>
        <taxon>Bacillati</taxon>
        <taxon>Bacillota</taxon>
        <taxon>Bacilli</taxon>
        <taxon>Lactobacillales</taxon>
        <taxon>Lactobacillaceae</taxon>
        <taxon>Xylocopilactobacillus</taxon>
    </lineage>
</organism>
<dbReference type="InterPro" id="IPR000182">
    <property type="entry name" value="GNAT_dom"/>
</dbReference>
<dbReference type="Proteomes" id="UP001321804">
    <property type="component" value="Chromosome"/>
</dbReference>
<dbReference type="InterPro" id="IPR016181">
    <property type="entry name" value="Acyl_CoA_acyltransferase"/>
</dbReference>
<dbReference type="Pfam" id="PF00583">
    <property type="entry name" value="Acetyltransf_1"/>
    <property type="match status" value="1"/>
</dbReference>
<evidence type="ECO:0000313" key="5">
    <source>
        <dbReference type="Proteomes" id="UP001321804"/>
    </source>
</evidence>
<reference evidence="4 5" key="1">
    <citation type="journal article" date="2023" name="Microbiol. Spectr.">
        <title>Symbiosis of Carpenter Bees with Uncharacterized Lactic Acid Bacteria Showing NAD Auxotrophy.</title>
        <authorList>
            <person name="Kawasaki S."/>
            <person name="Ozawa K."/>
            <person name="Mori T."/>
            <person name="Yamamoto A."/>
            <person name="Ito M."/>
            <person name="Ohkuma M."/>
            <person name="Sakamoto M."/>
            <person name="Matsutani M."/>
        </authorList>
    </citation>
    <scope>NUCLEOTIDE SEQUENCE [LARGE SCALE GENOMIC DNA]</scope>
    <source>
        <strain evidence="4 5">KimC2</strain>
    </source>
</reference>
<dbReference type="AlphaFoldDB" id="A0AAU9DL76"/>
<evidence type="ECO:0000313" key="4">
    <source>
        <dbReference type="EMBL" id="BDR55538.1"/>
    </source>
</evidence>
<proteinExistence type="predicted"/>
<keyword evidence="2" id="KW-0012">Acyltransferase</keyword>
<evidence type="ECO:0000256" key="1">
    <source>
        <dbReference type="ARBA" id="ARBA00022679"/>
    </source>
</evidence>